<feature type="compositionally biased region" description="Polar residues" evidence="1">
    <location>
        <begin position="8"/>
        <end position="24"/>
    </location>
</feature>
<dbReference type="AlphaFoldDB" id="A0A816S1B5"/>
<sequence length="153" mass="17300">MEAVFRNGFSQHLSTHNPNGNTGKISGKNPAPFFCDPNARPGTETLGNEWISDGIFTPLSLRVPPTFPTYFPPIPKLERHLCKPYRYSTCFHNDISNPSPNQRDPTHTDSSNSLRYTLMLVSFDEIIPIAHYAISSRAHQPDQKLRPPEIQKL</sequence>
<dbReference type="EMBL" id="CAJNRE010009094">
    <property type="protein sequence ID" value="CAF2079329.1"/>
    <property type="molecule type" value="Genomic_DNA"/>
</dbReference>
<evidence type="ECO:0000313" key="3">
    <source>
        <dbReference type="EMBL" id="CAF3892606.1"/>
    </source>
</evidence>
<evidence type="ECO:0000313" key="4">
    <source>
        <dbReference type="EMBL" id="CAF4007123.1"/>
    </source>
</evidence>
<evidence type="ECO:0000256" key="1">
    <source>
        <dbReference type="SAM" id="MobiDB-lite"/>
    </source>
</evidence>
<dbReference type="Proteomes" id="UP000663824">
    <property type="component" value="Unassembled WGS sequence"/>
</dbReference>
<organism evidence="2 5">
    <name type="scientific">Rotaria magnacalcarata</name>
    <dbReference type="NCBI Taxonomy" id="392030"/>
    <lineage>
        <taxon>Eukaryota</taxon>
        <taxon>Metazoa</taxon>
        <taxon>Spiralia</taxon>
        <taxon>Gnathifera</taxon>
        <taxon>Rotifera</taxon>
        <taxon>Eurotatoria</taxon>
        <taxon>Bdelloidea</taxon>
        <taxon>Philodinida</taxon>
        <taxon>Philodinidae</taxon>
        <taxon>Rotaria</taxon>
    </lineage>
</organism>
<protein>
    <submittedName>
        <fullName evidence="2">Uncharacterized protein</fullName>
    </submittedName>
</protein>
<name>A0A816S1B5_9BILA</name>
<proteinExistence type="predicted"/>
<accession>A0A816S1B5</accession>
<dbReference type="Proteomes" id="UP000681720">
    <property type="component" value="Unassembled WGS sequence"/>
</dbReference>
<dbReference type="EMBL" id="CAJOBJ010001710">
    <property type="protein sequence ID" value="CAF3892606.1"/>
    <property type="molecule type" value="Genomic_DNA"/>
</dbReference>
<dbReference type="Proteomes" id="UP000676336">
    <property type="component" value="Unassembled WGS sequence"/>
</dbReference>
<gene>
    <name evidence="3" type="ORF">GIL414_LOCUS6127</name>
    <name evidence="2" type="ORF">MBJ925_LOCUS18187</name>
    <name evidence="4" type="ORF">SMN809_LOCUS12263</name>
</gene>
<reference evidence="2" key="1">
    <citation type="submission" date="2021-02" db="EMBL/GenBank/DDBJ databases">
        <authorList>
            <person name="Nowell W R."/>
        </authorList>
    </citation>
    <scope>NUCLEOTIDE SEQUENCE</scope>
</reference>
<evidence type="ECO:0000313" key="5">
    <source>
        <dbReference type="Proteomes" id="UP000663824"/>
    </source>
</evidence>
<dbReference type="EMBL" id="CAJOBI010004608">
    <property type="protein sequence ID" value="CAF4007123.1"/>
    <property type="molecule type" value="Genomic_DNA"/>
</dbReference>
<comment type="caution">
    <text evidence="2">The sequence shown here is derived from an EMBL/GenBank/DDBJ whole genome shotgun (WGS) entry which is preliminary data.</text>
</comment>
<feature type="region of interest" description="Disordered" evidence="1">
    <location>
        <begin position="1"/>
        <end position="31"/>
    </location>
</feature>
<evidence type="ECO:0000313" key="2">
    <source>
        <dbReference type="EMBL" id="CAF2079329.1"/>
    </source>
</evidence>